<reference evidence="2 3" key="1">
    <citation type="submission" date="2016-10" db="EMBL/GenBank/DDBJ databases">
        <authorList>
            <person name="de Groot N.N."/>
        </authorList>
    </citation>
    <scope>NUCLEOTIDE SEQUENCE [LARGE SCALE GENOMIC DNA]</scope>
    <source>
        <strain evidence="2 3">DSM 21668</strain>
    </source>
</reference>
<dbReference type="Proteomes" id="UP000198901">
    <property type="component" value="Unassembled WGS sequence"/>
</dbReference>
<evidence type="ECO:0000313" key="3">
    <source>
        <dbReference type="Proteomes" id="UP000198901"/>
    </source>
</evidence>
<keyword evidence="3" id="KW-1185">Reference proteome</keyword>
<name>A0A1G9HUE2_9BACT</name>
<keyword evidence="1" id="KW-0812">Transmembrane</keyword>
<evidence type="ECO:0000313" key="2">
    <source>
        <dbReference type="EMBL" id="SDL16445.1"/>
    </source>
</evidence>
<dbReference type="OrthoDB" id="1345370at2"/>
<keyword evidence="1" id="KW-0472">Membrane</keyword>
<organism evidence="2 3">
    <name type="scientific">Siphonobacter aquaeclarae</name>
    <dbReference type="NCBI Taxonomy" id="563176"/>
    <lineage>
        <taxon>Bacteria</taxon>
        <taxon>Pseudomonadati</taxon>
        <taxon>Bacteroidota</taxon>
        <taxon>Cytophagia</taxon>
        <taxon>Cytophagales</taxon>
        <taxon>Cytophagaceae</taxon>
        <taxon>Siphonobacter</taxon>
    </lineage>
</organism>
<proteinExistence type="predicted"/>
<protein>
    <recommendedName>
        <fullName evidence="4">FecR family protein</fullName>
    </recommendedName>
</protein>
<evidence type="ECO:0008006" key="4">
    <source>
        <dbReference type="Google" id="ProtNLM"/>
    </source>
</evidence>
<evidence type="ECO:0000256" key="1">
    <source>
        <dbReference type="SAM" id="Phobius"/>
    </source>
</evidence>
<gene>
    <name evidence="2" type="ORF">SAMN04488090_0206</name>
</gene>
<accession>A0A1G9HUE2</accession>
<sequence length="204" mass="22286">MPIPITPALLTRYHEGRCTPEEQAAVADWLSDPTTDDTLPLPELSEVHGARIWKGVARGMRPRRYLRGLAAVAVLAVVGCFFVFRPAPPDVWTARNDATGTSAADLGGLGIALSPQSTVQVRETDGIRQVDFSGAVEVTNRTGRDICLVFGSGNRARQTIRLAAGRSCVAVQYHFRSDEIVVVKRLLDLPPVLLTRIRNDFRAI</sequence>
<dbReference type="STRING" id="563176.SAMN04488090_0206"/>
<dbReference type="EMBL" id="FNGS01000001">
    <property type="protein sequence ID" value="SDL16445.1"/>
    <property type="molecule type" value="Genomic_DNA"/>
</dbReference>
<dbReference type="AlphaFoldDB" id="A0A1G9HUE2"/>
<keyword evidence="1" id="KW-1133">Transmembrane helix</keyword>
<dbReference type="RefSeq" id="WP_093196619.1">
    <property type="nucleotide sequence ID" value="NZ_FNGS01000001.1"/>
</dbReference>
<feature type="transmembrane region" description="Helical" evidence="1">
    <location>
        <begin position="65"/>
        <end position="84"/>
    </location>
</feature>